<name>A0A6A6TGX6_9PLEO</name>
<dbReference type="Proteomes" id="UP000799324">
    <property type="component" value="Unassembled WGS sequence"/>
</dbReference>
<accession>A0A6A6TGX6</accession>
<dbReference type="AlphaFoldDB" id="A0A6A6TGX6"/>
<keyword evidence="2" id="KW-1185">Reference proteome</keyword>
<evidence type="ECO:0000313" key="1">
    <source>
        <dbReference type="EMBL" id="KAF2658591.1"/>
    </source>
</evidence>
<organism evidence="1 2">
    <name type="scientific">Lophiostoma macrostomum CBS 122681</name>
    <dbReference type="NCBI Taxonomy" id="1314788"/>
    <lineage>
        <taxon>Eukaryota</taxon>
        <taxon>Fungi</taxon>
        <taxon>Dikarya</taxon>
        <taxon>Ascomycota</taxon>
        <taxon>Pezizomycotina</taxon>
        <taxon>Dothideomycetes</taxon>
        <taxon>Pleosporomycetidae</taxon>
        <taxon>Pleosporales</taxon>
        <taxon>Lophiostomataceae</taxon>
        <taxon>Lophiostoma</taxon>
    </lineage>
</organism>
<dbReference type="EMBL" id="MU004314">
    <property type="protein sequence ID" value="KAF2658591.1"/>
    <property type="molecule type" value="Genomic_DNA"/>
</dbReference>
<proteinExistence type="predicted"/>
<sequence length="107" mass="12525">MLRFGAYQIVQELYLVTSRSLRLRSESLRLNIRTSSPKNRFYQPLSRRCYHQDILAPIRPWVGRERVSNHVMFRGGIHWNFLNGFEVYFTACTSACTFAYVATACVN</sequence>
<protein>
    <submittedName>
        <fullName evidence="1">Uncharacterized protein</fullName>
    </submittedName>
</protein>
<reference evidence="1" key="1">
    <citation type="journal article" date="2020" name="Stud. Mycol.">
        <title>101 Dothideomycetes genomes: a test case for predicting lifestyles and emergence of pathogens.</title>
        <authorList>
            <person name="Haridas S."/>
            <person name="Albert R."/>
            <person name="Binder M."/>
            <person name="Bloem J."/>
            <person name="Labutti K."/>
            <person name="Salamov A."/>
            <person name="Andreopoulos B."/>
            <person name="Baker S."/>
            <person name="Barry K."/>
            <person name="Bills G."/>
            <person name="Bluhm B."/>
            <person name="Cannon C."/>
            <person name="Castanera R."/>
            <person name="Culley D."/>
            <person name="Daum C."/>
            <person name="Ezra D."/>
            <person name="Gonzalez J."/>
            <person name="Henrissat B."/>
            <person name="Kuo A."/>
            <person name="Liang C."/>
            <person name="Lipzen A."/>
            <person name="Lutzoni F."/>
            <person name="Magnuson J."/>
            <person name="Mondo S."/>
            <person name="Nolan M."/>
            <person name="Ohm R."/>
            <person name="Pangilinan J."/>
            <person name="Park H.-J."/>
            <person name="Ramirez L."/>
            <person name="Alfaro M."/>
            <person name="Sun H."/>
            <person name="Tritt A."/>
            <person name="Yoshinaga Y."/>
            <person name="Zwiers L.-H."/>
            <person name="Turgeon B."/>
            <person name="Goodwin S."/>
            <person name="Spatafora J."/>
            <person name="Crous P."/>
            <person name="Grigoriev I."/>
        </authorList>
    </citation>
    <scope>NUCLEOTIDE SEQUENCE</scope>
    <source>
        <strain evidence="1">CBS 122681</strain>
    </source>
</reference>
<gene>
    <name evidence="1" type="ORF">K491DRAFT_260663</name>
</gene>
<evidence type="ECO:0000313" key="2">
    <source>
        <dbReference type="Proteomes" id="UP000799324"/>
    </source>
</evidence>